<name>A0A5B1C0N9_VIBCL</name>
<gene>
    <name evidence="1" type="ORF">F0M16_16330</name>
</gene>
<comment type="caution">
    <text evidence="1">The sequence shown here is derived from an EMBL/GenBank/DDBJ whole genome shotgun (WGS) entry which is preliminary data.</text>
</comment>
<reference evidence="1 2" key="1">
    <citation type="submission" date="2019-09" db="EMBL/GenBank/DDBJ databases">
        <authorList>
            <person name="Kritzky A."/>
            <person name="Schelkanova E.Y."/>
            <person name="Alkhova Z.V."/>
            <person name="Smirnova N.I."/>
        </authorList>
    </citation>
    <scope>NUCLEOTIDE SEQUENCE [LARGE SCALE GENOMIC DNA]</scope>
    <source>
        <strain evidence="1 2">M1526</strain>
    </source>
</reference>
<dbReference type="AlphaFoldDB" id="A0A5B1C0N9"/>
<proteinExistence type="predicted"/>
<evidence type="ECO:0000313" key="2">
    <source>
        <dbReference type="Proteomes" id="UP000323225"/>
    </source>
</evidence>
<evidence type="ECO:0000313" key="1">
    <source>
        <dbReference type="EMBL" id="KAA1253642.1"/>
    </source>
</evidence>
<protein>
    <submittedName>
        <fullName evidence="1">Uncharacterized protein</fullName>
    </submittedName>
</protein>
<accession>A0A5B1C0N9</accession>
<dbReference type="Proteomes" id="UP000323225">
    <property type="component" value="Unassembled WGS sequence"/>
</dbReference>
<sequence length="299" mass="34611">MRKSYSTSQIPALKRGIQLLRKAIKFHQYEPLLTLKLNELQDRIAVGLKFGSFNDLSADAKKNETPIFMDCFCAESNSEWRNIRDSIKRTLLGEIDNSAKGEILKYIEMISWYPAIDESIDRLKEASEEIINYADNYEIPNLFLVTNIDEKNRSITIRLNNPDLRYAYGTLVHLESSYLSLSDLMFTRKDIVVYHVQSINKGHEFKIEFNDHAHNRQFLPQVAVVDVQDMNIERTHAVGIIKGEKSYHYTPLTHVLKYDPNEFLSTQHELGLCKVAEEESIFLSLFPDGISRNIYNEKA</sequence>
<organism evidence="1 2">
    <name type="scientific">Vibrio cholerae</name>
    <dbReference type="NCBI Taxonomy" id="666"/>
    <lineage>
        <taxon>Bacteria</taxon>
        <taxon>Pseudomonadati</taxon>
        <taxon>Pseudomonadota</taxon>
        <taxon>Gammaproteobacteria</taxon>
        <taxon>Vibrionales</taxon>
        <taxon>Vibrionaceae</taxon>
        <taxon>Vibrio</taxon>
    </lineage>
</organism>
<dbReference type="EMBL" id="VUAA01000019">
    <property type="protein sequence ID" value="KAA1253642.1"/>
    <property type="molecule type" value="Genomic_DNA"/>
</dbReference>